<dbReference type="EMBL" id="UYRV01019016">
    <property type="protein sequence ID" value="VDK65465.1"/>
    <property type="molecule type" value="Genomic_DNA"/>
</dbReference>
<dbReference type="AlphaFoldDB" id="A0A3P6SEC2"/>
<dbReference type="OrthoDB" id="5867995at2759"/>
<gene>
    <name evidence="2" type="ORF">CGOC_LOCUS6029</name>
</gene>
<proteinExistence type="predicted"/>
<accession>A0A3P6SEC2</accession>
<evidence type="ECO:0000313" key="3">
    <source>
        <dbReference type="Proteomes" id="UP000271889"/>
    </source>
</evidence>
<organism evidence="2 3">
    <name type="scientific">Cylicostephanus goldi</name>
    <name type="common">Nematode worm</name>
    <dbReference type="NCBI Taxonomy" id="71465"/>
    <lineage>
        <taxon>Eukaryota</taxon>
        <taxon>Metazoa</taxon>
        <taxon>Ecdysozoa</taxon>
        <taxon>Nematoda</taxon>
        <taxon>Chromadorea</taxon>
        <taxon>Rhabditida</taxon>
        <taxon>Rhabditina</taxon>
        <taxon>Rhabditomorpha</taxon>
        <taxon>Strongyloidea</taxon>
        <taxon>Strongylidae</taxon>
        <taxon>Cylicostephanus</taxon>
    </lineage>
</organism>
<evidence type="ECO:0000313" key="2">
    <source>
        <dbReference type="EMBL" id="VDK65465.1"/>
    </source>
</evidence>
<evidence type="ECO:0000256" key="1">
    <source>
        <dbReference type="SAM" id="SignalP"/>
    </source>
</evidence>
<keyword evidence="1" id="KW-0732">Signal</keyword>
<name>A0A3P6SEC2_CYLGO</name>
<evidence type="ECO:0008006" key="4">
    <source>
        <dbReference type="Google" id="ProtNLM"/>
    </source>
</evidence>
<sequence length="88" mass="10154">MRTGLLVLFSISCIYSVEHDSICDDEDSCPEPTHTVIRLAKRDDKLARQLAEEHGMLVRVRSIFRVFTHPVPVLRSSFDLAFRIVLRK</sequence>
<feature type="chain" id="PRO_5018026664" description="Peptidase S8 pro-domain domain-containing protein" evidence="1">
    <location>
        <begin position="20"/>
        <end position="88"/>
    </location>
</feature>
<protein>
    <recommendedName>
        <fullName evidence="4">Peptidase S8 pro-domain domain-containing protein</fullName>
    </recommendedName>
</protein>
<keyword evidence="3" id="KW-1185">Reference proteome</keyword>
<reference evidence="2 3" key="1">
    <citation type="submission" date="2018-11" db="EMBL/GenBank/DDBJ databases">
        <authorList>
            <consortium name="Pathogen Informatics"/>
        </authorList>
    </citation>
    <scope>NUCLEOTIDE SEQUENCE [LARGE SCALE GENOMIC DNA]</scope>
</reference>
<feature type="signal peptide" evidence="1">
    <location>
        <begin position="1"/>
        <end position="19"/>
    </location>
</feature>
<dbReference type="Proteomes" id="UP000271889">
    <property type="component" value="Unassembled WGS sequence"/>
</dbReference>